<dbReference type="EMBL" id="BLAL01000285">
    <property type="protein sequence ID" value="GES99900.1"/>
    <property type="molecule type" value="Genomic_DNA"/>
</dbReference>
<organism evidence="2 3">
    <name type="scientific">Rhizophagus clarus</name>
    <dbReference type="NCBI Taxonomy" id="94130"/>
    <lineage>
        <taxon>Eukaryota</taxon>
        <taxon>Fungi</taxon>
        <taxon>Fungi incertae sedis</taxon>
        <taxon>Mucoromycota</taxon>
        <taxon>Glomeromycotina</taxon>
        <taxon>Glomeromycetes</taxon>
        <taxon>Glomerales</taxon>
        <taxon>Glomeraceae</taxon>
        <taxon>Rhizophagus</taxon>
    </lineage>
</organism>
<accession>A0A8H3M8Q6</accession>
<feature type="transmembrane region" description="Helical" evidence="1">
    <location>
        <begin position="245"/>
        <end position="262"/>
    </location>
</feature>
<sequence>MFLKEQFLKKYKIKIDRPRFLFAVLLLLQFLIIALLQSRLSNRNYNLDGPLNIIKSRCKNDKFALNYNYMDYLAIENYLFIAYQLFLVYLGLNAVFDECVMQICVYSLMNIGGYLYTIVQMLEVIIVIEHTKNECLTPENKLLEKFRLDDRLTDPKIIEYDLPQFILYTFFVILTGYLSLMMYLRLGINTYYQKKVGNNELLISLLKRQLLLKLFLKFFVFFSIIYFVFCIYNILTYIALRDYTMTLAISLFLIIFISILRLTRVIFIKMGEESKTGMKHCSYLWIFVLFNNMVLCIIGSLFISDRWYFLLPYNLIYFGVSLTSYVYILKVKEDFGKGLKEAIANHQME</sequence>
<feature type="transmembrane region" description="Helical" evidence="1">
    <location>
        <begin position="165"/>
        <end position="184"/>
    </location>
</feature>
<name>A0A8H3M8Q6_9GLOM</name>
<proteinExistence type="predicted"/>
<dbReference type="Proteomes" id="UP000615446">
    <property type="component" value="Unassembled WGS sequence"/>
</dbReference>
<keyword evidence="1" id="KW-0812">Transmembrane</keyword>
<keyword evidence="1" id="KW-1133">Transmembrane helix</keyword>
<reference evidence="2" key="1">
    <citation type="submission" date="2019-10" db="EMBL/GenBank/DDBJ databases">
        <title>Conservation and host-specific expression of non-tandemly repeated heterogenous ribosome RNA gene in arbuscular mycorrhizal fungi.</title>
        <authorList>
            <person name="Maeda T."/>
            <person name="Kobayashi Y."/>
            <person name="Nakagawa T."/>
            <person name="Ezawa T."/>
            <person name="Yamaguchi K."/>
            <person name="Bino T."/>
            <person name="Nishimoto Y."/>
            <person name="Shigenobu S."/>
            <person name="Kawaguchi M."/>
        </authorList>
    </citation>
    <scope>NUCLEOTIDE SEQUENCE</scope>
    <source>
        <strain evidence="2">HR1</strain>
    </source>
</reference>
<dbReference type="AlphaFoldDB" id="A0A8H3M8Q6"/>
<feature type="transmembrane region" description="Helical" evidence="1">
    <location>
        <begin position="78"/>
        <end position="96"/>
    </location>
</feature>
<keyword evidence="1" id="KW-0472">Membrane</keyword>
<feature type="transmembrane region" description="Helical" evidence="1">
    <location>
        <begin position="283"/>
        <end position="303"/>
    </location>
</feature>
<comment type="caution">
    <text evidence="2">The sequence shown here is derived from an EMBL/GenBank/DDBJ whole genome shotgun (WGS) entry which is preliminary data.</text>
</comment>
<evidence type="ECO:0000313" key="3">
    <source>
        <dbReference type="Proteomes" id="UP000615446"/>
    </source>
</evidence>
<feature type="transmembrane region" description="Helical" evidence="1">
    <location>
        <begin position="214"/>
        <end position="239"/>
    </location>
</feature>
<evidence type="ECO:0000313" key="2">
    <source>
        <dbReference type="EMBL" id="GES99900.1"/>
    </source>
</evidence>
<protein>
    <submittedName>
        <fullName evidence="2">Uncharacterized protein</fullName>
    </submittedName>
</protein>
<feature type="transmembrane region" description="Helical" evidence="1">
    <location>
        <begin position="20"/>
        <end position="40"/>
    </location>
</feature>
<gene>
    <name evidence="2" type="ORF">RCL2_002638000</name>
</gene>
<feature type="transmembrane region" description="Helical" evidence="1">
    <location>
        <begin position="309"/>
        <end position="329"/>
    </location>
</feature>
<dbReference type="OrthoDB" id="2398307at2759"/>
<feature type="transmembrane region" description="Helical" evidence="1">
    <location>
        <begin position="103"/>
        <end position="128"/>
    </location>
</feature>
<evidence type="ECO:0000256" key="1">
    <source>
        <dbReference type="SAM" id="Phobius"/>
    </source>
</evidence>